<reference evidence="1" key="1">
    <citation type="submission" date="2022-03" db="EMBL/GenBank/DDBJ databases">
        <authorList>
            <person name="Sayadi A."/>
        </authorList>
    </citation>
    <scope>NUCLEOTIDE SEQUENCE</scope>
</reference>
<dbReference type="AlphaFoldDB" id="A0A9P0LML0"/>
<sequence>MNVWKRAISMNFLVEPVIKKSAFWSIIGCTYSIFNIQRGVRLVKLNVRVSPSNNHRTEK</sequence>
<evidence type="ECO:0000313" key="1">
    <source>
        <dbReference type="EMBL" id="CAH1994275.1"/>
    </source>
</evidence>
<accession>A0A9P0LML0</accession>
<proteinExistence type="predicted"/>
<protein>
    <submittedName>
        <fullName evidence="1">Uncharacterized protein</fullName>
    </submittedName>
</protein>
<name>A0A9P0LML0_ACAOB</name>
<evidence type="ECO:0000313" key="2">
    <source>
        <dbReference type="Proteomes" id="UP001152888"/>
    </source>
</evidence>
<gene>
    <name evidence="1" type="ORF">ACAOBT_LOCUS22029</name>
</gene>
<dbReference type="EMBL" id="CAKOFQ010007196">
    <property type="protein sequence ID" value="CAH1994275.1"/>
    <property type="molecule type" value="Genomic_DNA"/>
</dbReference>
<comment type="caution">
    <text evidence="1">The sequence shown here is derived from an EMBL/GenBank/DDBJ whole genome shotgun (WGS) entry which is preliminary data.</text>
</comment>
<keyword evidence="2" id="KW-1185">Reference proteome</keyword>
<dbReference type="Proteomes" id="UP001152888">
    <property type="component" value="Unassembled WGS sequence"/>
</dbReference>
<organism evidence="1 2">
    <name type="scientific">Acanthoscelides obtectus</name>
    <name type="common">Bean weevil</name>
    <name type="synonym">Bruchus obtectus</name>
    <dbReference type="NCBI Taxonomy" id="200917"/>
    <lineage>
        <taxon>Eukaryota</taxon>
        <taxon>Metazoa</taxon>
        <taxon>Ecdysozoa</taxon>
        <taxon>Arthropoda</taxon>
        <taxon>Hexapoda</taxon>
        <taxon>Insecta</taxon>
        <taxon>Pterygota</taxon>
        <taxon>Neoptera</taxon>
        <taxon>Endopterygota</taxon>
        <taxon>Coleoptera</taxon>
        <taxon>Polyphaga</taxon>
        <taxon>Cucujiformia</taxon>
        <taxon>Chrysomeloidea</taxon>
        <taxon>Chrysomelidae</taxon>
        <taxon>Bruchinae</taxon>
        <taxon>Bruchini</taxon>
        <taxon>Acanthoscelides</taxon>
    </lineage>
</organism>